<name>I0JR42_HALH3</name>
<dbReference type="Proteomes" id="UP000007397">
    <property type="component" value="Chromosome"/>
</dbReference>
<dbReference type="HOGENOM" id="CLU_2843774_0_0_9"/>
<organism evidence="1 2">
    <name type="scientific">Halobacillus halophilus (strain ATCC 35676 / DSM 2266 / JCM 20832 / KCTC 3685 / LMG 17431 / NBRC 102448 / NCIMB 2269)</name>
    <name type="common">Sporosarcina halophila</name>
    <dbReference type="NCBI Taxonomy" id="866895"/>
    <lineage>
        <taxon>Bacteria</taxon>
        <taxon>Bacillati</taxon>
        <taxon>Bacillota</taxon>
        <taxon>Bacilli</taxon>
        <taxon>Bacillales</taxon>
        <taxon>Bacillaceae</taxon>
        <taxon>Halobacillus</taxon>
    </lineage>
</organism>
<sequence>MKGTLALMAKPKERFILVNNNPKEIPHILIKAKVSRTNTVPILPHPFDGTIERSTLNSTLQKTIP</sequence>
<proteinExistence type="predicted"/>
<keyword evidence="2" id="KW-1185">Reference proteome</keyword>
<evidence type="ECO:0000313" key="1">
    <source>
        <dbReference type="EMBL" id="CCG46612.1"/>
    </source>
</evidence>
<protein>
    <submittedName>
        <fullName evidence="1">Uncharacterized protein</fullName>
    </submittedName>
</protein>
<gene>
    <name evidence="1" type="ordered locus">HBHAL_4270</name>
</gene>
<dbReference type="KEGG" id="hhd:HBHAL_4270"/>
<reference evidence="1 2" key="1">
    <citation type="journal article" date="2013" name="Environ. Microbiol.">
        <title>Chloride and organic osmolytes: a hybrid strategy to cope with elevated salinities by the moderately halophilic, chloride-dependent bacterium Halobacillus halophilus.</title>
        <authorList>
            <person name="Saum S.H."/>
            <person name="Pfeiffer F."/>
            <person name="Palm P."/>
            <person name="Rampp M."/>
            <person name="Schuster S.C."/>
            <person name="Muller V."/>
            <person name="Oesterhelt D."/>
        </authorList>
    </citation>
    <scope>NUCLEOTIDE SEQUENCE [LARGE SCALE GENOMIC DNA]</scope>
    <source>
        <strain evidence="2">ATCC 35676 / DSM 2266 / JCM 20832 / KCTC 3685 / LMG 17431 / NBRC 102448 / NCIMB 2269</strain>
    </source>
</reference>
<dbReference type="EMBL" id="HE717023">
    <property type="protein sequence ID" value="CCG46612.1"/>
    <property type="molecule type" value="Genomic_DNA"/>
</dbReference>
<evidence type="ECO:0000313" key="2">
    <source>
        <dbReference type="Proteomes" id="UP000007397"/>
    </source>
</evidence>
<dbReference type="AlphaFoldDB" id="I0JR42"/>
<accession>I0JR42</accession>